<sequence>MSGMNKYILSFNNNPVKVRSTRNDTPMATGQYNFHFPLNIYALIAITKIGSMIIK</sequence>
<accession>A0ABD0BC40</accession>
<dbReference type="AlphaFoldDB" id="A0ABD0BC40"/>
<evidence type="ECO:0000313" key="2">
    <source>
        <dbReference type="EMBL" id="GJB93849.1"/>
    </source>
</evidence>
<keyword evidence="1" id="KW-0812">Transmembrane</keyword>
<proteinExistence type="predicted"/>
<evidence type="ECO:0000313" key="3">
    <source>
        <dbReference type="Proteomes" id="UP000737420"/>
    </source>
</evidence>
<reference evidence="2 3" key="1">
    <citation type="submission" date="2021-07" db="EMBL/GenBank/DDBJ databases">
        <title>Draft genome sequence of carbapenem-resistant Aeromonas spp. in Japan.</title>
        <authorList>
            <person name="Maehana S."/>
            <person name="Suzuki M."/>
            <person name="Kitasato H."/>
        </authorList>
    </citation>
    <scope>NUCLEOTIDE SEQUENCE [LARGE SCALE GENOMIC DNA]</scope>
    <source>
        <strain evidence="2 3">KAM382</strain>
    </source>
</reference>
<evidence type="ECO:0000256" key="1">
    <source>
        <dbReference type="SAM" id="Phobius"/>
    </source>
</evidence>
<keyword evidence="1" id="KW-1133">Transmembrane helix</keyword>
<protein>
    <submittedName>
        <fullName evidence="2">Uncharacterized protein</fullName>
    </submittedName>
</protein>
<dbReference type="Proteomes" id="UP000737420">
    <property type="component" value="Unassembled WGS sequence"/>
</dbReference>
<gene>
    <name evidence="2" type="ORF">KAM382_39100</name>
</gene>
<keyword evidence="1" id="KW-0472">Membrane</keyword>
<dbReference type="EMBL" id="BPOP01000061">
    <property type="protein sequence ID" value="GJB93849.1"/>
    <property type="molecule type" value="Genomic_DNA"/>
</dbReference>
<name>A0ABD0BC40_AERCA</name>
<comment type="caution">
    <text evidence="2">The sequence shown here is derived from an EMBL/GenBank/DDBJ whole genome shotgun (WGS) entry which is preliminary data.</text>
</comment>
<feature type="transmembrane region" description="Helical" evidence="1">
    <location>
        <begin position="34"/>
        <end position="54"/>
    </location>
</feature>
<organism evidence="2 3">
    <name type="scientific">Aeromonas caviae</name>
    <name type="common">Aeromonas punctata</name>
    <dbReference type="NCBI Taxonomy" id="648"/>
    <lineage>
        <taxon>Bacteria</taxon>
        <taxon>Pseudomonadati</taxon>
        <taxon>Pseudomonadota</taxon>
        <taxon>Gammaproteobacteria</taxon>
        <taxon>Aeromonadales</taxon>
        <taxon>Aeromonadaceae</taxon>
        <taxon>Aeromonas</taxon>
    </lineage>
</organism>